<dbReference type="InterPro" id="IPR027417">
    <property type="entry name" value="P-loop_NTPase"/>
</dbReference>
<dbReference type="EMBL" id="DYXD01000100">
    <property type="protein sequence ID" value="HJF07427.1"/>
    <property type="molecule type" value="Genomic_DNA"/>
</dbReference>
<dbReference type="SUPFAM" id="SSF53795">
    <property type="entry name" value="PEP carboxykinase-like"/>
    <property type="match status" value="1"/>
</dbReference>
<dbReference type="Gene3D" id="3.40.50.300">
    <property type="entry name" value="P-loop containing nucleotide triphosphate hydrolases"/>
    <property type="match status" value="1"/>
</dbReference>
<evidence type="ECO:0008006" key="3">
    <source>
        <dbReference type="Google" id="ProtNLM"/>
    </source>
</evidence>
<proteinExistence type="predicted"/>
<accession>A0A921FCP2</accession>
<evidence type="ECO:0000313" key="1">
    <source>
        <dbReference type="EMBL" id="HJF07427.1"/>
    </source>
</evidence>
<organism evidence="1 2">
    <name type="scientific">Phocaeicola coprocola</name>
    <dbReference type="NCBI Taxonomy" id="310298"/>
    <lineage>
        <taxon>Bacteria</taxon>
        <taxon>Pseudomonadati</taxon>
        <taxon>Bacteroidota</taxon>
        <taxon>Bacteroidia</taxon>
        <taxon>Bacteroidales</taxon>
        <taxon>Bacteroidaceae</taxon>
        <taxon>Phocaeicola</taxon>
    </lineage>
</organism>
<reference evidence="1" key="2">
    <citation type="submission" date="2021-09" db="EMBL/GenBank/DDBJ databases">
        <authorList>
            <person name="Gilroy R."/>
        </authorList>
    </citation>
    <scope>NUCLEOTIDE SEQUENCE</scope>
    <source>
        <strain evidence="1">CHK165-8395</strain>
    </source>
</reference>
<comment type="caution">
    <text evidence="1">The sequence shown here is derived from an EMBL/GenBank/DDBJ whole genome shotgun (WGS) entry which is preliminary data.</text>
</comment>
<sequence>MIRLTIGNLHIQLEGIDRAHLPANTLLFESTFEEADLYYTFHTDRNPRLPNIPPIYQKPDILVFRQPSGLESRLLILPDGQTAYAYLEETDSNRTEIYFNPAYTSLLSADTIFHSMLALEKHLVLQNSFVFHCSYLDFEGKAILFSGPSGIGKSTHTNLWCQYLPDRAKVLNGDKCLLSREGNTFYANGWPICGTSGICHNERREVRAVVLLQQAPDNKLIEEKKILTFRRVLEQLTVNYWNREFTEAAMTFADSLVSTLPCFTYGCNISREAVDILYQQLITSNK</sequence>
<protein>
    <recommendedName>
        <fullName evidence="3">Phosphoenolpyruvate carboxykinase</fullName>
    </recommendedName>
</protein>
<evidence type="ECO:0000313" key="2">
    <source>
        <dbReference type="Proteomes" id="UP000718012"/>
    </source>
</evidence>
<reference evidence="1" key="1">
    <citation type="journal article" date="2021" name="PeerJ">
        <title>Extensive microbial diversity within the chicken gut microbiome revealed by metagenomics and culture.</title>
        <authorList>
            <person name="Gilroy R."/>
            <person name="Ravi A."/>
            <person name="Getino M."/>
            <person name="Pursley I."/>
            <person name="Horton D.L."/>
            <person name="Alikhan N.F."/>
            <person name="Baker D."/>
            <person name="Gharbi K."/>
            <person name="Hall N."/>
            <person name="Watson M."/>
            <person name="Adriaenssens E.M."/>
            <person name="Foster-Nyarko E."/>
            <person name="Jarju S."/>
            <person name="Secka A."/>
            <person name="Antonio M."/>
            <person name="Oren A."/>
            <person name="Chaudhuri R.R."/>
            <person name="La Ragione R."/>
            <person name="Hildebrand F."/>
            <person name="Pallen M.J."/>
        </authorList>
    </citation>
    <scope>NUCLEOTIDE SEQUENCE</scope>
    <source>
        <strain evidence="1">CHK165-8395</strain>
    </source>
</reference>
<gene>
    <name evidence="1" type="ORF">K8U81_04435</name>
</gene>
<dbReference type="Proteomes" id="UP000718012">
    <property type="component" value="Unassembled WGS sequence"/>
</dbReference>
<dbReference type="AlphaFoldDB" id="A0A921FCP2"/>
<name>A0A921FCP2_9BACT</name>